<evidence type="ECO:0000313" key="2">
    <source>
        <dbReference type="Proteomes" id="UP000195897"/>
    </source>
</evidence>
<organism evidence="1 2">
    <name type="scientific">Butyricicoccus pullicaecorum</name>
    <dbReference type="NCBI Taxonomy" id="501571"/>
    <lineage>
        <taxon>Bacteria</taxon>
        <taxon>Bacillati</taxon>
        <taxon>Bacillota</taxon>
        <taxon>Clostridia</taxon>
        <taxon>Eubacteriales</taxon>
        <taxon>Butyricicoccaceae</taxon>
        <taxon>Butyricicoccus</taxon>
    </lineage>
</organism>
<reference evidence="2" key="1">
    <citation type="submission" date="2017-04" db="EMBL/GenBank/DDBJ databases">
        <title>Function of individual gut microbiota members based on whole genome sequencing of pure cultures obtained from chicken caecum.</title>
        <authorList>
            <person name="Medvecky M."/>
            <person name="Cejkova D."/>
            <person name="Polansky O."/>
            <person name="Karasova D."/>
            <person name="Kubasova T."/>
            <person name="Cizek A."/>
            <person name="Rychlik I."/>
        </authorList>
    </citation>
    <scope>NUCLEOTIDE SEQUENCE [LARGE SCALE GENOMIC DNA]</scope>
    <source>
        <strain evidence="2">An180</strain>
    </source>
</reference>
<dbReference type="SUPFAM" id="SSF52540">
    <property type="entry name" value="P-loop containing nucleoside triphosphate hydrolases"/>
    <property type="match status" value="1"/>
</dbReference>
<keyword evidence="1" id="KW-0418">Kinase</keyword>
<sequence>MEKTIITIARQYGSGGRTVGKILAKRLGIPYYDREIIEMAAEDSGINAVLFQDEKKLHSLRALLGGGYQGNKLLSPESAGFTKDDNLFNYQAKIIHKLADEGSCVLIGRCADHVLRDTPGVISVFVHAPADFCLQEAMKVNSLPEREVEKLIAKTDDYRARYYKYYTGKEWKDAKNYDLSLNSKKLGFEGTVEAILAYIEVRKRFDPAFQD</sequence>
<gene>
    <name evidence="1" type="ORF">B5F17_11640</name>
</gene>
<accession>A0A1Y4L4R1</accession>
<keyword evidence="1" id="KW-0808">Transferase</keyword>
<evidence type="ECO:0000313" key="1">
    <source>
        <dbReference type="EMBL" id="OUP51775.1"/>
    </source>
</evidence>
<dbReference type="GO" id="GO:0016301">
    <property type="term" value="F:kinase activity"/>
    <property type="evidence" value="ECO:0007669"/>
    <property type="project" value="UniProtKB-KW"/>
</dbReference>
<dbReference type="Proteomes" id="UP000195897">
    <property type="component" value="Unassembled WGS sequence"/>
</dbReference>
<dbReference type="RefSeq" id="WP_087374036.1">
    <property type="nucleotide sequence ID" value="NZ_NFKK01000017.1"/>
</dbReference>
<proteinExistence type="predicted"/>
<comment type="caution">
    <text evidence="1">The sequence shown here is derived from an EMBL/GenBank/DDBJ whole genome shotgun (WGS) entry which is preliminary data.</text>
</comment>
<dbReference type="AlphaFoldDB" id="A0A1Y4L4R1"/>
<protein>
    <submittedName>
        <fullName evidence="1">Cytidylate kinase</fullName>
    </submittedName>
</protein>
<dbReference type="Gene3D" id="3.40.50.300">
    <property type="entry name" value="P-loop containing nucleotide triphosphate hydrolases"/>
    <property type="match status" value="1"/>
</dbReference>
<name>A0A1Y4L4R1_9FIRM</name>
<dbReference type="Pfam" id="PF13189">
    <property type="entry name" value="Cytidylate_kin2"/>
    <property type="match status" value="1"/>
</dbReference>
<dbReference type="InterPro" id="IPR027417">
    <property type="entry name" value="P-loop_NTPase"/>
</dbReference>
<dbReference type="EMBL" id="NFKK01000017">
    <property type="protein sequence ID" value="OUP51775.1"/>
    <property type="molecule type" value="Genomic_DNA"/>
</dbReference>